<dbReference type="AlphaFoldDB" id="A0A3B1AK56"/>
<accession>A0A3B1AK56</accession>
<gene>
    <name evidence="1" type="ORF">MNBD_ALPHA03-45</name>
</gene>
<organism evidence="1">
    <name type="scientific">hydrothermal vent metagenome</name>
    <dbReference type="NCBI Taxonomy" id="652676"/>
    <lineage>
        <taxon>unclassified sequences</taxon>
        <taxon>metagenomes</taxon>
        <taxon>ecological metagenomes</taxon>
    </lineage>
</organism>
<proteinExistence type="predicted"/>
<sequence>QPTYLNRKRSGNHSMLVKLLSHAAKWQDGQQGVLHMAKATLPESQSSEFMLLQGRTAVALVFTQE</sequence>
<name>A0A3B1AK56_9ZZZZ</name>
<dbReference type="EMBL" id="UOFW01000078">
    <property type="protein sequence ID" value="VAX04122.1"/>
    <property type="molecule type" value="Genomic_DNA"/>
</dbReference>
<feature type="non-terminal residue" evidence="1">
    <location>
        <position position="1"/>
    </location>
</feature>
<evidence type="ECO:0000313" key="1">
    <source>
        <dbReference type="EMBL" id="VAX04122.1"/>
    </source>
</evidence>
<protein>
    <submittedName>
        <fullName evidence="1">Uncharacterized protein</fullName>
    </submittedName>
</protein>
<reference evidence="1" key="1">
    <citation type="submission" date="2018-06" db="EMBL/GenBank/DDBJ databases">
        <authorList>
            <person name="Zhirakovskaya E."/>
        </authorList>
    </citation>
    <scope>NUCLEOTIDE SEQUENCE</scope>
</reference>